<accession>A0A8H7QQB4</accession>
<keyword evidence="3" id="KW-1185">Reference proteome</keyword>
<gene>
    <name evidence="2" type="ORF">INT47_004840</name>
</gene>
<evidence type="ECO:0000313" key="2">
    <source>
        <dbReference type="EMBL" id="KAG2195736.1"/>
    </source>
</evidence>
<reference evidence="2" key="1">
    <citation type="submission" date="2020-12" db="EMBL/GenBank/DDBJ databases">
        <title>Metabolic potential, ecology and presence of endohyphal bacteria is reflected in genomic diversity of Mucoromycotina.</title>
        <authorList>
            <person name="Muszewska A."/>
            <person name="Okrasinska A."/>
            <person name="Steczkiewicz K."/>
            <person name="Drgas O."/>
            <person name="Orlowska M."/>
            <person name="Perlinska-Lenart U."/>
            <person name="Aleksandrzak-Piekarczyk T."/>
            <person name="Szatraj K."/>
            <person name="Zielenkiewicz U."/>
            <person name="Pilsyk S."/>
            <person name="Malc E."/>
            <person name="Mieczkowski P."/>
            <person name="Kruszewska J.S."/>
            <person name="Biernat P."/>
            <person name="Pawlowska J."/>
        </authorList>
    </citation>
    <scope>NUCLEOTIDE SEQUENCE</scope>
    <source>
        <strain evidence="2">WA0000017839</strain>
    </source>
</reference>
<dbReference type="SUPFAM" id="SSF55608">
    <property type="entry name" value="Homing endonucleases"/>
    <property type="match status" value="2"/>
</dbReference>
<dbReference type="EMBL" id="JAEPRD010000163">
    <property type="protein sequence ID" value="KAG2195736.1"/>
    <property type="molecule type" value="Genomic_DNA"/>
</dbReference>
<dbReference type="Gene3D" id="1.20.210.10">
    <property type="entry name" value="Cytochrome c oxidase-like, subunit I domain"/>
    <property type="match status" value="1"/>
</dbReference>
<dbReference type="GO" id="GO:0005739">
    <property type="term" value="C:mitochondrion"/>
    <property type="evidence" value="ECO:0007669"/>
    <property type="project" value="UniProtKB-ARBA"/>
</dbReference>
<dbReference type="Gene3D" id="3.10.28.10">
    <property type="entry name" value="Homing endonucleases"/>
    <property type="match status" value="2"/>
</dbReference>
<dbReference type="Proteomes" id="UP000603453">
    <property type="component" value="Unassembled WGS sequence"/>
</dbReference>
<dbReference type="PANTHER" id="PTHR36181:SF1">
    <property type="entry name" value="LAGLIDADG ENDONUCLEASE"/>
    <property type="match status" value="1"/>
</dbReference>
<dbReference type="InterPro" id="IPR036927">
    <property type="entry name" value="Cyt_c_oxase-like_su1_sf"/>
</dbReference>
<evidence type="ECO:0000313" key="3">
    <source>
        <dbReference type="Proteomes" id="UP000603453"/>
    </source>
</evidence>
<dbReference type="SUPFAM" id="SSF81442">
    <property type="entry name" value="Cytochrome c oxidase subunit I-like"/>
    <property type="match status" value="1"/>
</dbReference>
<dbReference type="InterPro" id="IPR051289">
    <property type="entry name" value="LAGLIDADG_Endonuclease"/>
</dbReference>
<dbReference type="InterPro" id="IPR004860">
    <property type="entry name" value="LAGLIDADG_dom"/>
</dbReference>
<dbReference type="InterPro" id="IPR023616">
    <property type="entry name" value="Cyt_c_oxase-like_su1_dom"/>
</dbReference>
<organism evidence="2 3">
    <name type="scientific">Mucor saturninus</name>
    <dbReference type="NCBI Taxonomy" id="64648"/>
    <lineage>
        <taxon>Eukaryota</taxon>
        <taxon>Fungi</taxon>
        <taxon>Fungi incertae sedis</taxon>
        <taxon>Mucoromycota</taxon>
        <taxon>Mucoromycotina</taxon>
        <taxon>Mucoromycetes</taxon>
        <taxon>Mucorales</taxon>
        <taxon>Mucorineae</taxon>
        <taxon>Mucoraceae</taxon>
        <taxon>Mucor</taxon>
    </lineage>
</organism>
<dbReference type="GO" id="GO:0004129">
    <property type="term" value="F:cytochrome-c oxidase activity"/>
    <property type="evidence" value="ECO:0007669"/>
    <property type="project" value="InterPro"/>
</dbReference>
<sequence length="428" mass="48496">MRAPGMSFHKMPLFVWAVLITAVLLLLSLPVLAGKLILPALNSAICWELFDNYTLCQTQSAGNPLDLNLLGILRDYTPEFFCCSILPVSQLKTNKVNKDWPARSAGLSEGALRAPSDLRFFDESNLNLTNYNLTNSNFNSYFAGLIEGDGTIIVPKTERSPKGRINYPSVQIVFHLKDFPLALVIQKQLRNGSLSRKKGVNAYILTINNYEGLLLVATLLNGNMRTPKIKALHNLIDCLNLKFKNLNMINKPLDTSPLDSNAWLSGFIEADGHFSVRTTISLKYSKAPSGLSPGGVLAPRAKVECKFELTQSQKDHNLEDKFLFMNALAEFLLTSVKSIREDKPKPEYRVRTTNLKGNLVLENYLDLFPLFGTKFLDYRDWVKILDYFKPGKFNHKENIDNIIDMKSCMNDKRTIFTWDHLQNFYNLD</sequence>
<dbReference type="PANTHER" id="PTHR36181">
    <property type="entry name" value="INTRON-ENCODED ENDONUCLEASE AI3-RELATED"/>
    <property type="match status" value="1"/>
</dbReference>
<protein>
    <recommendedName>
        <fullName evidence="1">Cytochrome oxidase subunit I profile domain-containing protein</fullName>
    </recommendedName>
</protein>
<name>A0A8H7QQB4_9FUNG</name>
<dbReference type="GO" id="GO:0004519">
    <property type="term" value="F:endonuclease activity"/>
    <property type="evidence" value="ECO:0007669"/>
    <property type="project" value="InterPro"/>
</dbReference>
<comment type="caution">
    <text evidence="2">The sequence shown here is derived from an EMBL/GenBank/DDBJ whole genome shotgun (WGS) entry which is preliminary data.</text>
</comment>
<dbReference type="PROSITE" id="PS50855">
    <property type="entry name" value="COX1"/>
    <property type="match status" value="1"/>
</dbReference>
<dbReference type="OrthoDB" id="5405897at2759"/>
<dbReference type="FunFam" id="3.10.28.10:FF:000007">
    <property type="entry name" value="Intron-encoded DNA endonuclease aI3"/>
    <property type="match status" value="1"/>
</dbReference>
<dbReference type="Pfam" id="PF00961">
    <property type="entry name" value="LAGLIDADG_1"/>
    <property type="match status" value="2"/>
</dbReference>
<dbReference type="InterPro" id="IPR027434">
    <property type="entry name" value="Homing_endonucl"/>
</dbReference>
<proteinExistence type="predicted"/>
<evidence type="ECO:0000259" key="1">
    <source>
        <dbReference type="PROSITE" id="PS50855"/>
    </source>
</evidence>
<feature type="domain" description="Cytochrome oxidase subunit I profile" evidence="1">
    <location>
        <begin position="1"/>
        <end position="65"/>
    </location>
</feature>
<dbReference type="AlphaFoldDB" id="A0A8H7QQB4"/>